<proteinExistence type="predicted"/>
<dbReference type="EMBL" id="QTPM01000012">
    <property type="protein sequence ID" value="RQY93846.1"/>
    <property type="molecule type" value="Genomic_DNA"/>
</dbReference>
<organism evidence="1 2">
    <name type="scientific">Burkholderia stagnalis</name>
    <dbReference type="NCBI Taxonomy" id="1503054"/>
    <lineage>
        <taxon>Bacteria</taxon>
        <taxon>Pseudomonadati</taxon>
        <taxon>Pseudomonadota</taxon>
        <taxon>Betaproteobacteria</taxon>
        <taxon>Burkholderiales</taxon>
        <taxon>Burkholderiaceae</taxon>
        <taxon>Burkholderia</taxon>
        <taxon>Burkholderia cepacia complex</taxon>
    </lineage>
</organism>
<dbReference type="Proteomes" id="UP000281098">
    <property type="component" value="Unassembled WGS sequence"/>
</dbReference>
<dbReference type="RefSeq" id="WP_124759618.1">
    <property type="nucleotide sequence ID" value="NZ_QTPM01000012.1"/>
</dbReference>
<protein>
    <submittedName>
        <fullName evidence="1">Uncharacterized protein</fullName>
    </submittedName>
</protein>
<sequence length="158" mass="17341">MTMEGYMGTHILGTWPAADSLTTLAARLITQLRTEPAKYAALRADELVDWQPVGAECHDNADAWVSAHPGDAVRRGWLYQRTDPLPEGLMHVFVAHSVVLTSDDELTDVTLGSLEPTGRFLQHPDDVGGFFGMLLNPVASPKEFKVLEAWPNVETSGR</sequence>
<evidence type="ECO:0000313" key="2">
    <source>
        <dbReference type="Proteomes" id="UP000281098"/>
    </source>
</evidence>
<gene>
    <name evidence="1" type="ORF">DF017_12530</name>
</gene>
<name>A0ABX9YRK7_9BURK</name>
<accession>A0ABX9YRK7</accession>
<evidence type="ECO:0000313" key="1">
    <source>
        <dbReference type="EMBL" id="RQY93846.1"/>
    </source>
</evidence>
<comment type="caution">
    <text evidence="1">The sequence shown here is derived from an EMBL/GenBank/DDBJ whole genome shotgun (WGS) entry which is preliminary data.</text>
</comment>
<reference evidence="1 2" key="1">
    <citation type="submission" date="2018-08" db="EMBL/GenBank/DDBJ databases">
        <title>Comparative analysis of Burkholderia isolates from Puerto Rico.</title>
        <authorList>
            <person name="Hall C."/>
            <person name="Sahl J."/>
            <person name="Wagner D."/>
        </authorList>
    </citation>
    <scope>NUCLEOTIDE SEQUENCE [LARGE SCALE GENOMIC DNA]</scope>
    <source>
        <strain evidence="1 2">Bp8966</strain>
    </source>
</reference>
<keyword evidence="2" id="KW-1185">Reference proteome</keyword>